<evidence type="ECO:0000313" key="9">
    <source>
        <dbReference type="EMBL" id="GAA0354162.1"/>
    </source>
</evidence>
<dbReference type="PANTHER" id="PTHR33932">
    <property type="entry name" value="NA(+)/H(+) ANTIPORTER SUBUNIT B"/>
    <property type="match status" value="1"/>
</dbReference>
<feature type="transmembrane region" description="Helical" evidence="7">
    <location>
        <begin position="175"/>
        <end position="193"/>
    </location>
</feature>
<feature type="domain" description="Na+/H+ antiporter MnhB subunit-related protein" evidence="8">
    <location>
        <begin position="114"/>
        <end position="222"/>
    </location>
</feature>
<evidence type="ECO:0000256" key="5">
    <source>
        <dbReference type="ARBA" id="ARBA00022989"/>
    </source>
</evidence>
<name>A0ABN0X3M0_9LACT</name>
<evidence type="ECO:0000313" key="10">
    <source>
        <dbReference type="Proteomes" id="UP001501166"/>
    </source>
</evidence>
<evidence type="ECO:0000256" key="6">
    <source>
        <dbReference type="ARBA" id="ARBA00023136"/>
    </source>
</evidence>
<keyword evidence="6 7" id="KW-0472">Membrane</keyword>
<dbReference type="Proteomes" id="UP001501166">
    <property type="component" value="Unassembled WGS sequence"/>
</dbReference>
<keyword evidence="5 7" id="KW-1133">Transmembrane helix</keyword>
<dbReference type="InterPro" id="IPR007182">
    <property type="entry name" value="MnhB"/>
</dbReference>
<keyword evidence="4 7" id="KW-0812">Transmembrane</keyword>
<evidence type="ECO:0000256" key="4">
    <source>
        <dbReference type="ARBA" id="ARBA00022692"/>
    </source>
</evidence>
<comment type="similarity">
    <text evidence="2">Belongs to the CPA3 antiporters (TC 2.A.63) subunit B family.</text>
</comment>
<dbReference type="InterPro" id="IPR050622">
    <property type="entry name" value="CPA3_antiporter_subunitB"/>
</dbReference>
<reference evidence="9 10" key="1">
    <citation type="journal article" date="2019" name="Int. J. Syst. Evol. Microbiol.">
        <title>The Global Catalogue of Microorganisms (GCM) 10K type strain sequencing project: providing services to taxonomists for standard genome sequencing and annotation.</title>
        <authorList>
            <consortium name="The Broad Institute Genomics Platform"/>
            <consortium name="The Broad Institute Genome Sequencing Center for Infectious Disease"/>
            <person name="Wu L."/>
            <person name="Ma J."/>
        </authorList>
    </citation>
    <scope>NUCLEOTIDE SEQUENCE [LARGE SCALE GENOMIC DNA]</scope>
    <source>
        <strain evidence="9 10">JCM 12662</strain>
    </source>
</reference>
<evidence type="ECO:0000256" key="7">
    <source>
        <dbReference type="SAM" id="Phobius"/>
    </source>
</evidence>
<evidence type="ECO:0000259" key="8">
    <source>
        <dbReference type="Pfam" id="PF04039"/>
    </source>
</evidence>
<evidence type="ECO:0000256" key="1">
    <source>
        <dbReference type="ARBA" id="ARBA00004651"/>
    </source>
</evidence>
<comment type="subcellular location">
    <subcellularLocation>
        <location evidence="1">Cell membrane</location>
        <topology evidence="1">Multi-pass membrane protein</topology>
    </subcellularLocation>
</comment>
<accession>A0ABN0X3M0</accession>
<dbReference type="EMBL" id="BAAACW010000024">
    <property type="protein sequence ID" value="GAA0354162.1"/>
    <property type="molecule type" value="Genomic_DNA"/>
</dbReference>
<comment type="caution">
    <text evidence="9">The sequence shown here is derived from an EMBL/GenBank/DDBJ whole genome shotgun (WGS) entry which is preliminary data.</text>
</comment>
<proteinExistence type="inferred from homology"/>
<feature type="transmembrane region" description="Helical" evidence="7">
    <location>
        <begin position="145"/>
        <end position="163"/>
    </location>
</feature>
<dbReference type="RefSeq" id="WP_343753478.1">
    <property type="nucleotide sequence ID" value="NZ_BAAACW010000024.1"/>
</dbReference>
<protein>
    <recommendedName>
        <fullName evidence="8">Na+/H+ antiporter MnhB subunit-related protein domain-containing protein</fullName>
    </recommendedName>
</protein>
<keyword evidence="3" id="KW-1003">Cell membrane</keyword>
<dbReference type="Pfam" id="PF04039">
    <property type="entry name" value="MnhB"/>
    <property type="match status" value="1"/>
</dbReference>
<keyword evidence="10" id="KW-1185">Reference proteome</keyword>
<feature type="transmembrane region" description="Helical" evidence="7">
    <location>
        <begin position="205"/>
        <end position="229"/>
    </location>
</feature>
<evidence type="ECO:0000256" key="3">
    <source>
        <dbReference type="ARBA" id="ARBA00022475"/>
    </source>
</evidence>
<feature type="transmembrane region" description="Helical" evidence="7">
    <location>
        <begin position="12"/>
        <end position="30"/>
    </location>
</feature>
<organism evidence="9 10">
    <name type="scientific">Alkalibacterium iburiense</name>
    <dbReference type="NCBI Taxonomy" id="290589"/>
    <lineage>
        <taxon>Bacteria</taxon>
        <taxon>Bacillati</taxon>
        <taxon>Bacillota</taxon>
        <taxon>Bacilli</taxon>
        <taxon>Lactobacillales</taxon>
        <taxon>Carnobacteriaceae</taxon>
        <taxon>Alkalibacterium</taxon>
    </lineage>
</organism>
<evidence type="ECO:0000256" key="2">
    <source>
        <dbReference type="ARBA" id="ARBA00009425"/>
    </source>
</evidence>
<sequence length="235" mass="26853">MMQTKNYKFIEVLRVVFAVFGAGLVVFLFLNHSETLDTPLMDFFTSDFLADTGADNAVAAIYLNYRVFDTLFEALMLMVSVMEVVNVSWANKHAEQYQFEEDDMYYKNNSELVARMVGIIYPFVVLIGLYIILNGHVSPGGGFQGGAILATALISRYLVYPNFDISLDRIEKLEKILFFFIVLTPVLYVFMQIQPDNTVISNQVYMVIMNTLIGLKVFSGLSIIFYRFVFYEKAD</sequence>
<feature type="transmembrane region" description="Helical" evidence="7">
    <location>
        <begin position="112"/>
        <end position="133"/>
    </location>
</feature>
<feature type="transmembrane region" description="Helical" evidence="7">
    <location>
        <begin position="71"/>
        <end position="91"/>
    </location>
</feature>
<gene>
    <name evidence="9" type="ORF">GCM10008932_03980</name>
</gene>
<dbReference type="PANTHER" id="PTHR33932:SF4">
    <property type="entry name" value="NA(+)_H(+) ANTIPORTER SUBUNIT B"/>
    <property type="match status" value="1"/>
</dbReference>